<dbReference type="EMBL" id="SPOI01000015">
    <property type="protein sequence ID" value="TIB40493.1"/>
    <property type="molecule type" value="Genomic_DNA"/>
</dbReference>
<dbReference type="PANTHER" id="PTHR14741">
    <property type="entry name" value="S-ADENOSYLMETHIONINE-DEPENDENT METHYLTRANSFERASE RELATED"/>
    <property type="match status" value="1"/>
</dbReference>
<dbReference type="SMART" id="SM00212">
    <property type="entry name" value="UBCc"/>
    <property type="match status" value="1"/>
</dbReference>
<evidence type="ECO:0000259" key="13">
    <source>
        <dbReference type="PROSITE" id="PS50127"/>
    </source>
</evidence>
<dbReference type="PANTHER" id="PTHR14741:SF32">
    <property type="entry name" value="TRIMETHYLGUANOSINE SYNTHASE"/>
    <property type="match status" value="1"/>
</dbReference>
<dbReference type="InterPro" id="IPR023313">
    <property type="entry name" value="UBQ-conjugating_AS"/>
</dbReference>
<dbReference type="SUPFAM" id="SSF54495">
    <property type="entry name" value="UBC-like"/>
    <property type="match status" value="1"/>
</dbReference>
<reference evidence="14 15" key="1">
    <citation type="submission" date="2019-03" db="EMBL/GenBank/DDBJ databases">
        <title>Sequencing 23 genomes of Wallemia ichthyophaga.</title>
        <authorList>
            <person name="Gostincar C."/>
        </authorList>
    </citation>
    <scope>NUCLEOTIDE SEQUENCE [LARGE SCALE GENOMIC DNA]</scope>
    <source>
        <strain evidence="14 15">EXF-6200</strain>
    </source>
</reference>
<dbReference type="InterPro" id="IPR016135">
    <property type="entry name" value="UBQ-conjugating_enzyme/RWD"/>
</dbReference>
<dbReference type="InterPro" id="IPR029063">
    <property type="entry name" value="SAM-dependent_MTases_sf"/>
</dbReference>
<dbReference type="Gene3D" id="3.40.50.150">
    <property type="entry name" value="Vaccinia Virus protein VP39"/>
    <property type="match status" value="1"/>
</dbReference>
<evidence type="ECO:0000313" key="15">
    <source>
        <dbReference type="Proteomes" id="UP000310689"/>
    </source>
</evidence>
<evidence type="ECO:0000256" key="6">
    <source>
        <dbReference type="ARBA" id="ARBA00048740"/>
    </source>
</evidence>
<dbReference type="Proteomes" id="UP000310689">
    <property type="component" value="Unassembled WGS sequence"/>
</dbReference>
<comment type="catalytic activity">
    <reaction evidence="6">
        <text>a 5'-end (N(7)-methyl 5'-triphosphoguanosine)-ribonucleoside in snoRNA + S-adenosyl-L-methionine = a 5'-end (N(2),N(7)-dimethyl 5'-triphosphoguanosine)-ribonucleoside in snoRNA + S-adenosyl-L-homocysteine + H(+)</text>
        <dbReference type="Rhea" id="RHEA:78475"/>
        <dbReference type="Rhea" id="RHEA-COMP:19086"/>
        <dbReference type="Rhea" id="RHEA-COMP:19088"/>
        <dbReference type="ChEBI" id="CHEBI:15378"/>
        <dbReference type="ChEBI" id="CHEBI:57856"/>
        <dbReference type="ChEBI" id="CHEBI:59789"/>
        <dbReference type="ChEBI" id="CHEBI:156461"/>
        <dbReference type="ChEBI" id="CHEBI:172880"/>
    </reaction>
    <physiologicalReaction direction="left-to-right" evidence="6">
        <dbReference type="Rhea" id="RHEA:78476"/>
    </physiologicalReaction>
</comment>
<comment type="catalytic activity">
    <reaction evidence="5">
        <text>a 5'-end (N(2),N(7)-dimethyl 5'-triphosphoguanosine)-ribonucleoside in snoRNA + S-adenosyl-L-methionine = a 5'-end (N(2),N(2),N(7)-trimethyl 5'-triphosphoguanosine)-ribonucleoside in snoRNA + S-adenosyl-L-homocysteine + H(+)</text>
        <dbReference type="Rhea" id="RHEA:78507"/>
        <dbReference type="Rhea" id="RHEA-COMP:19088"/>
        <dbReference type="Rhea" id="RHEA-COMP:19090"/>
        <dbReference type="ChEBI" id="CHEBI:15378"/>
        <dbReference type="ChEBI" id="CHEBI:57856"/>
        <dbReference type="ChEBI" id="CHEBI:59789"/>
        <dbReference type="ChEBI" id="CHEBI:167623"/>
        <dbReference type="ChEBI" id="CHEBI:172880"/>
    </reaction>
    <physiologicalReaction direction="left-to-right" evidence="5">
        <dbReference type="Rhea" id="RHEA:78508"/>
    </physiologicalReaction>
</comment>
<feature type="compositionally biased region" description="Polar residues" evidence="12">
    <location>
        <begin position="340"/>
        <end position="351"/>
    </location>
</feature>
<evidence type="ECO:0000256" key="4">
    <source>
        <dbReference type="ARBA" id="ARBA00025783"/>
    </source>
</evidence>
<comment type="catalytic activity">
    <reaction evidence="7">
        <text>a 5'-end (N(2),N(7)-dimethyl 5'-triphosphoguanosine)-ribonucleoside in snRNA + S-adenosyl-L-methionine = a 5'-end (N(2),N(2),N(7)-trimethyl 5'-triphosphoguanosine)-ribonucleoside in snRNA + S-adenosyl-L-homocysteine + H(+)</text>
        <dbReference type="Rhea" id="RHEA:78479"/>
        <dbReference type="Rhea" id="RHEA-COMP:19087"/>
        <dbReference type="Rhea" id="RHEA-COMP:19089"/>
        <dbReference type="ChEBI" id="CHEBI:15378"/>
        <dbReference type="ChEBI" id="CHEBI:57856"/>
        <dbReference type="ChEBI" id="CHEBI:59789"/>
        <dbReference type="ChEBI" id="CHEBI:167623"/>
        <dbReference type="ChEBI" id="CHEBI:172880"/>
    </reaction>
    <physiologicalReaction direction="left-to-right" evidence="7">
        <dbReference type="Rhea" id="RHEA:78480"/>
    </physiologicalReaction>
</comment>
<evidence type="ECO:0000313" key="14">
    <source>
        <dbReference type="EMBL" id="TIB40493.1"/>
    </source>
</evidence>
<dbReference type="PROSITE" id="PS00183">
    <property type="entry name" value="UBC_1"/>
    <property type="match status" value="1"/>
</dbReference>
<dbReference type="GO" id="GO:0005634">
    <property type="term" value="C:nucleus"/>
    <property type="evidence" value="ECO:0007669"/>
    <property type="project" value="TreeGrafter"/>
</dbReference>
<accession>A0A4T0JCM4</accession>
<dbReference type="CDD" id="cd02440">
    <property type="entry name" value="AdoMet_MTases"/>
    <property type="match status" value="1"/>
</dbReference>
<comment type="catalytic activity">
    <reaction evidence="8">
        <text>a 5'-end (N(7)-methyl 5'-triphosphoguanosine)-ribonucleoside in snRNA + S-adenosyl-L-methionine = a 5'-end (N(2),N(7)-dimethyl 5'-triphosphoguanosine)-ribonucleoside in snRNA + S-adenosyl-L-homocysteine + H(+)</text>
        <dbReference type="Rhea" id="RHEA:78471"/>
        <dbReference type="Rhea" id="RHEA-COMP:19085"/>
        <dbReference type="Rhea" id="RHEA-COMP:19087"/>
        <dbReference type="ChEBI" id="CHEBI:15378"/>
        <dbReference type="ChEBI" id="CHEBI:57856"/>
        <dbReference type="ChEBI" id="CHEBI:59789"/>
        <dbReference type="ChEBI" id="CHEBI:156461"/>
        <dbReference type="ChEBI" id="CHEBI:172880"/>
    </reaction>
    <physiologicalReaction direction="left-to-right" evidence="8">
        <dbReference type="Rhea" id="RHEA:78472"/>
    </physiologicalReaction>
</comment>
<evidence type="ECO:0000256" key="10">
    <source>
        <dbReference type="PROSITE-ProRule" id="PRU10133"/>
    </source>
</evidence>
<evidence type="ECO:0000256" key="11">
    <source>
        <dbReference type="RuleBase" id="RU362109"/>
    </source>
</evidence>
<keyword evidence="3 11" id="KW-0833">Ubl conjugation pathway</keyword>
<feature type="active site" description="Glycyl thioester intermediate" evidence="10">
    <location>
        <position position="270"/>
    </location>
</feature>
<evidence type="ECO:0000256" key="8">
    <source>
        <dbReference type="ARBA" id="ARBA00049075"/>
    </source>
</evidence>
<comment type="similarity">
    <text evidence="4">Belongs to the methyltransferase superfamily. Trimethylguanosine synthase family.</text>
</comment>
<evidence type="ECO:0000256" key="1">
    <source>
        <dbReference type="ARBA" id="ARBA00018517"/>
    </source>
</evidence>
<protein>
    <recommendedName>
        <fullName evidence="1">Trimethylguanosine synthase</fullName>
    </recommendedName>
    <alternativeName>
        <fullName evidence="9">Cap-specific guanine-N(2) methyltransferase</fullName>
    </alternativeName>
</protein>
<dbReference type="GO" id="GO:0005524">
    <property type="term" value="F:ATP binding"/>
    <property type="evidence" value="ECO:0007669"/>
    <property type="project" value="UniProtKB-UniRule"/>
</dbReference>
<evidence type="ECO:0000256" key="12">
    <source>
        <dbReference type="SAM" id="MobiDB-lite"/>
    </source>
</evidence>
<dbReference type="InterPro" id="IPR019012">
    <property type="entry name" value="RNA_cap_Gua-N2-MeTrfase"/>
</dbReference>
<dbReference type="Pfam" id="PF00179">
    <property type="entry name" value="UQ_con"/>
    <property type="match status" value="1"/>
</dbReference>
<dbReference type="InterPro" id="IPR000608">
    <property type="entry name" value="UBC"/>
</dbReference>
<dbReference type="SUPFAM" id="SSF53335">
    <property type="entry name" value="S-adenosyl-L-methionine-dependent methyltransferases"/>
    <property type="match status" value="1"/>
</dbReference>
<evidence type="ECO:0000256" key="2">
    <source>
        <dbReference type="ARBA" id="ARBA00022679"/>
    </source>
</evidence>
<dbReference type="AlphaFoldDB" id="A0A4T0JCM4"/>
<dbReference type="GO" id="GO:0071164">
    <property type="term" value="F:RNA cap trimethylguanosine synthase activity"/>
    <property type="evidence" value="ECO:0007669"/>
    <property type="project" value="TreeGrafter"/>
</dbReference>
<evidence type="ECO:0000256" key="9">
    <source>
        <dbReference type="ARBA" id="ARBA00049790"/>
    </source>
</evidence>
<comment type="similarity">
    <text evidence="11">Belongs to the ubiquitin-conjugating enzyme family.</text>
</comment>
<dbReference type="PROSITE" id="PS50127">
    <property type="entry name" value="UBC_2"/>
    <property type="match status" value="1"/>
</dbReference>
<comment type="caution">
    <text evidence="14">The sequence shown here is derived from an EMBL/GenBank/DDBJ whole genome shotgun (WGS) entry which is preliminary data.</text>
</comment>
<sequence>MEDKYKELIYTDKSQVPEHLLKYYYQRNRLFSQYDQGIILDEESWYSVTPELIAMQTAERCRCGTIVDAFCGVGGNAISFAFTCERVIAIDIDPVKIELARHNARIYGVEDRIEFIQQDYISWVNEYKFDYNIDVIFYSPPWGGINYIDTFTLDSLMPVTGAELVRRAKAITPNVCMFLPRNTTLQDISQLDDAVEVEENWMSDNIRISFSDSDVFDVVGYVQGPEGTPYEDGFFKVKFNFGADFPNSPPNCRMLTKIFHPNISKTGEICVSTLKKDWRPEFGIEHILVTIKCLLIYPGPDSALDEEAGKLLQESYQDYFNHAKMMTSIHARSRPIEFDSSPSQIENQPLSNAPIEPSTKQENQPAKQPLKSKEANAKKKGLKRL</sequence>
<organism evidence="14 15">
    <name type="scientific">Wallemia ichthyophaga</name>
    <dbReference type="NCBI Taxonomy" id="245174"/>
    <lineage>
        <taxon>Eukaryota</taxon>
        <taxon>Fungi</taxon>
        <taxon>Dikarya</taxon>
        <taxon>Basidiomycota</taxon>
        <taxon>Wallemiomycotina</taxon>
        <taxon>Wallemiomycetes</taxon>
        <taxon>Wallemiales</taxon>
        <taxon>Wallemiaceae</taxon>
        <taxon>Wallemia</taxon>
    </lineage>
</organism>
<gene>
    <name evidence="14" type="ORF">E3P86_00646</name>
</gene>
<evidence type="ECO:0000256" key="5">
    <source>
        <dbReference type="ARBA" id="ARBA00047418"/>
    </source>
</evidence>
<keyword evidence="2" id="KW-0808">Transferase</keyword>
<feature type="domain" description="UBC core" evidence="13">
    <location>
        <begin position="185"/>
        <end position="332"/>
    </location>
</feature>
<name>A0A4T0JCM4_WALIC</name>
<evidence type="ECO:0000256" key="3">
    <source>
        <dbReference type="ARBA" id="ARBA00022786"/>
    </source>
</evidence>
<dbReference type="CDD" id="cd23804">
    <property type="entry name" value="UBCc_UBE2S"/>
    <property type="match status" value="1"/>
</dbReference>
<evidence type="ECO:0000256" key="7">
    <source>
        <dbReference type="ARBA" id="ARBA00048763"/>
    </source>
</evidence>
<keyword evidence="11" id="KW-0067">ATP-binding</keyword>
<dbReference type="Pfam" id="PF09445">
    <property type="entry name" value="Methyltransf_15"/>
    <property type="match status" value="1"/>
</dbReference>
<feature type="region of interest" description="Disordered" evidence="12">
    <location>
        <begin position="337"/>
        <end position="385"/>
    </location>
</feature>
<proteinExistence type="inferred from homology"/>
<keyword evidence="11" id="KW-0547">Nucleotide-binding</keyword>